<dbReference type="AlphaFoldDB" id="A0A167ALR1"/>
<name>A0A167ALR1_COLIC</name>
<keyword evidence="3" id="KW-1185">Reference proteome</keyword>
<protein>
    <submittedName>
        <fullName evidence="2">Uncharacterized protein</fullName>
    </submittedName>
</protein>
<gene>
    <name evidence="2" type="ORF">CI238_10591</name>
</gene>
<evidence type="ECO:0000313" key="3">
    <source>
        <dbReference type="Proteomes" id="UP000076584"/>
    </source>
</evidence>
<dbReference type="Proteomes" id="UP000076584">
    <property type="component" value="Unassembled WGS sequence"/>
</dbReference>
<evidence type="ECO:0000256" key="1">
    <source>
        <dbReference type="SAM" id="MobiDB-lite"/>
    </source>
</evidence>
<proteinExistence type="predicted"/>
<dbReference type="EMBL" id="LFIW01001922">
    <property type="protein sequence ID" value="KZL80277.1"/>
    <property type="molecule type" value="Genomic_DNA"/>
</dbReference>
<evidence type="ECO:0000313" key="2">
    <source>
        <dbReference type="EMBL" id="KZL80277.1"/>
    </source>
</evidence>
<sequence length="69" mass="7243">MGLIRKIGFAPSPAFKVKKNVDERNNHPPTAPTAVDPVPTSAPNLGGSTFDSFPGPEALSWLTQTAPLS</sequence>
<organism evidence="2 3">
    <name type="scientific">Colletotrichum incanum</name>
    <name type="common">Soybean anthracnose fungus</name>
    <dbReference type="NCBI Taxonomy" id="1573173"/>
    <lineage>
        <taxon>Eukaryota</taxon>
        <taxon>Fungi</taxon>
        <taxon>Dikarya</taxon>
        <taxon>Ascomycota</taxon>
        <taxon>Pezizomycotina</taxon>
        <taxon>Sordariomycetes</taxon>
        <taxon>Hypocreomycetidae</taxon>
        <taxon>Glomerellales</taxon>
        <taxon>Glomerellaceae</taxon>
        <taxon>Colletotrichum</taxon>
        <taxon>Colletotrichum spaethianum species complex</taxon>
    </lineage>
</organism>
<feature type="region of interest" description="Disordered" evidence="1">
    <location>
        <begin position="18"/>
        <end position="69"/>
    </location>
</feature>
<accession>A0A167ALR1</accession>
<comment type="caution">
    <text evidence="2">The sequence shown here is derived from an EMBL/GenBank/DDBJ whole genome shotgun (WGS) entry which is preliminary data.</text>
</comment>
<reference evidence="2 3" key="1">
    <citation type="submission" date="2015-06" db="EMBL/GenBank/DDBJ databases">
        <title>Survival trade-offs in plant roots during colonization by closely related pathogenic and mutualistic fungi.</title>
        <authorList>
            <person name="Hacquard S."/>
            <person name="Kracher B."/>
            <person name="Hiruma K."/>
            <person name="Weinman A."/>
            <person name="Muench P."/>
            <person name="Garrido Oter R."/>
            <person name="Ver Loren van Themaat E."/>
            <person name="Dallerey J.-F."/>
            <person name="Damm U."/>
            <person name="Henrissat B."/>
            <person name="Lespinet O."/>
            <person name="Thon M."/>
            <person name="Kemen E."/>
            <person name="McHardy A.C."/>
            <person name="Schulze-Lefert P."/>
            <person name="O'Connell R.J."/>
        </authorList>
    </citation>
    <scope>NUCLEOTIDE SEQUENCE [LARGE SCALE GENOMIC DNA]</scope>
    <source>
        <strain evidence="2 3">MAFF 238704</strain>
    </source>
</reference>
<feature type="compositionally biased region" description="Low complexity" evidence="1">
    <location>
        <begin position="32"/>
        <end position="43"/>
    </location>
</feature>